<dbReference type="InParanoid" id="E9GX54"/>
<name>E9GX54_DAPPU</name>
<dbReference type="OrthoDB" id="5987030at2759"/>
<dbReference type="PANTHER" id="PTHR33104:SF2">
    <property type="entry name" value="CXC3 LIKE CYSTEINE CLUSTER DOMAIN-CONTAINING PROTEIN"/>
    <property type="match status" value="1"/>
</dbReference>
<dbReference type="Proteomes" id="UP000000305">
    <property type="component" value="Unassembled WGS sequence"/>
</dbReference>
<dbReference type="HOGENOM" id="CLU_547758_0_0_1"/>
<evidence type="ECO:0000259" key="2">
    <source>
        <dbReference type="Pfam" id="PF18804"/>
    </source>
</evidence>
<feature type="region of interest" description="Disordered" evidence="1">
    <location>
        <begin position="434"/>
        <end position="498"/>
    </location>
</feature>
<keyword evidence="4" id="KW-1185">Reference proteome</keyword>
<feature type="domain" description="CxC3 like cysteine cluster" evidence="2">
    <location>
        <begin position="129"/>
        <end position="239"/>
    </location>
</feature>
<evidence type="ECO:0000256" key="1">
    <source>
        <dbReference type="SAM" id="MobiDB-lite"/>
    </source>
</evidence>
<dbReference type="Pfam" id="PF18804">
    <property type="entry name" value="CxC3"/>
    <property type="match status" value="1"/>
</dbReference>
<organism evidence="3 4">
    <name type="scientific">Daphnia pulex</name>
    <name type="common">Water flea</name>
    <dbReference type="NCBI Taxonomy" id="6669"/>
    <lineage>
        <taxon>Eukaryota</taxon>
        <taxon>Metazoa</taxon>
        <taxon>Ecdysozoa</taxon>
        <taxon>Arthropoda</taxon>
        <taxon>Crustacea</taxon>
        <taxon>Branchiopoda</taxon>
        <taxon>Diplostraca</taxon>
        <taxon>Cladocera</taxon>
        <taxon>Anomopoda</taxon>
        <taxon>Daphniidae</taxon>
        <taxon>Daphnia</taxon>
    </lineage>
</organism>
<evidence type="ECO:0000313" key="4">
    <source>
        <dbReference type="Proteomes" id="UP000000305"/>
    </source>
</evidence>
<dbReference type="PANTHER" id="PTHR33104">
    <property type="entry name" value="SI:DKEY-29D5.2"/>
    <property type="match status" value="1"/>
</dbReference>
<dbReference type="AlphaFoldDB" id="E9GX54"/>
<feature type="compositionally biased region" description="Acidic residues" evidence="1">
    <location>
        <begin position="434"/>
        <end position="489"/>
    </location>
</feature>
<protein>
    <recommendedName>
        <fullName evidence="2">CxC3 like cysteine cluster domain-containing protein</fullName>
    </recommendedName>
</protein>
<dbReference type="InterPro" id="IPR040564">
    <property type="entry name" value="CxC3-like"/>
</dbReference>
<dbReference type="EMBL" id="GL732572">
    <property type="protein sequence ID" value="EFX75922.1"/>
    <property type="molecule type" value="Genomic_DNA"/>
</dbReference>
<proteinExistence type="predicted"/>
<gene>
    <name evidence="3" type="ORF">DAPPUDRAFT_107459</name>
</gene>
<dbReference type="PhylomeDB" id="E9GX54"/>
<dbReference type="KEGG" id="dpx:DAPPUDRAFT_107459"/>
<accession>E9GX54</accession>
<dbReference type="STRING" id="6669.E9GX54"/>
<sequence>MDHHVHHISTQTQSASYAGIVTANIEEYERIQSIISQMTEEVIMSVDNSHIDDQPHPLASSRTWQERQQSNKETWEKKEILLSQIIKCDFNIHMTEPFHRRYVVTSNETMKSLLPSEFFDSNWRPELKEIAVPCFVPSLCMNCGSSQMILKPGSNHIAVVNQHGRFDLRSASFYCGGCNLSFEAGLDDYIYSGLWPGLPCVGSYLFDEELLFLYYQTQHLSPGTSEKKFVKSLEEISSRAGRIGTINRPLFSMAYREWEFCTHRIEVDIKKMKKTSCPACGSNPLTGSCDGCMKLRRLQSAGEARKGKNTRERVNPKKCVADPKIVDTWMLWRRYQEEIIQTKLEILNYLNSLKASRISLEKQVLVDLEAADNTPFPDNERIRDFYRGKALIANTEVMRLSAKFSDAFHIFKLDSNFGLHATYFTEDLDFDVGLLEPDEGEDSDSESDYDSADELTDEEEDELTVDEDDEVESCEEDEHGSCEESDSFDDPYQFHEMY</sequence>
<feature type="region of interest" description="Disordered" evidence="1">
    <location>
        <begin position="51"/>
        <end position="70"/>
    </location>
</feature>
<reference evidence="3 4" key="1">
    <citation type="journal article" date="2011" name="Science">
        <title>The ecoresponsive genome of Daphnia pulex.</title>
        <authorList>
            <person name="Colbourne J.K."/>
            <person name="Pfrender M.E."/>
            <person name="Gilbert D."/>
            <person name="Thomas W.K."/>
            <person name="Tucker A."/>
            <person name="Oakley T.H."/>
            <person name="Tokishita S."/>
            <person name="Aerts A."/>
            <person name="Arnold G.J."/>
            <person name="Basu M.K."/>
            <person name="Bauer D.J."/>
            <person name="Caceres C.E."/>
            <person name="Carmel L."/>
            <person name="Casola C."/>
            <person name="Choi J.H."/>
            <person name="Detter J.C."/>
            <person name="Dong Q."/>
            <person name="Dusheyko S."/>
            <person name="Eads B.D."/>
            <person name="Frohlich T."/>
            <person name="Geiler-Samerotte K.A."/>
            <person name="Gerlach D."/>
            <person name="Hatcher P."/>
            <person name="Jogdeo S."/>
            <person name="Krijgsveld J."/>
            <person name="Kriventseva E.V."/>
            <person name="Kultz D."/>
            <person name="Laforsch C."/>
            <person name="Lindquist E."/>
            <person name="Lopez J."/>
            <person name="Manak J.R."/>
            <person name="Muller J."/>
            <person name="Pangilinan J."/>
            <person name="Patwardhan R.P."/>
            <person name="Pitluck S."/>
            <person name="Pritham E.J."/>
            <person name="Rechtsteiner A."/>
            <person name="Rho M."/>
            <person name="Rogozin I.B."/>
            <person name="Sakarya O."/>
            <person name="Salamov A."/>
            <person name="Schaack S."/>
            <person name="Shapiro H."/>
            <person name="Shiga Y."/>
            <person name="Skalitzky C."/>
            <person name="Smith Z."/>
            <person name="Souvorov A."/>
            <person name="Sung W."/>
            <person name="Tang Z."/>
            <person name="Tsuchiya D."/>
            <person name="Tu H."/>
            <person name="Vos H."/>
            <person name="Wang M."/>
            <person name="Wolf Y.I."/>
            <person name="Yamagata H."/>
            <person name="Yamada T."/>
            <person name="Ye Y."/>
            <person name="Shaw J.R."/>
            <person name="Andrews J."/>
            <person name="Crease T.J."/>
            <person name="Tang H."/>
            <person name="Lucas S.M."/>
            <person name="Robertson H.M."/>
            <person name="Bork P."/>
            <person name="Koonin E.V."/>
            <person name="Zdobnov E.M."/>
            <person name="Grigoriev I.V."/>
            <person name="Lynch M."/>
            <person name="Boore J.L."/>
        </authorList>
    </citation>
    <scope>NUCLEOTIDE SEQUENCE [LARGE SCALE GENOMIC DNA]</scope>
</reference>
<evidence type="ECO:0000313" key="3">
    <source>
        <dbReference type="EMBL" id="EFX75922.1"/>
    </source>
</evidence>